<feature type="region of interest" description="Disordered" evidence="3">
    <location>
        <begin position="684"/>
        <end position="713"/>
    </location>
</feature>
<keyword evidence="6" id="KW-1185">Reference proteome</keyword>
<evidence type="ECO:0000313" key="5">
    <source>
        <dbReference type="EMBL" id="KAH7150171.1"/>
    </source>
</evidence>
<evidence type="ECO:0000259" key="4">
    <source>
        <dbReference type="Pfam" id="PF24883"/>
    </source>
</evidence>
<keyword evidence="1" id="KW-0677">Repeat</keyword>
<feature type="region of interest" description="Disordered" evidence="3">
    <location>
        <begin position="18"/>
        <end position="44"/>
    </location>
</feature>
<feature type="domain" description="Nephrocystin 3-like N-terminal" evidence="4">
    <location>
        <begin position="45"/>
        <end position="124"/>
    </location>
</feature>
<dbReference type="PANTHER" id="PTHR46224:SF64">
    <property type="entry name" value="IQ MOTIF AND ANKYRIN REPEAT DOMAIN-CONTAINING PROTEIN 1"/>
    <property type="match status" value="1"/>
</dbReference>
<accession>A0A9P9JAA3</accession>
<dbReference type="PANTHER" id="PTHR46224">
    <property type="entry name" value="ANKYRIN REPEAT FAMILY PROTEIN"/>
    <property type="match status" value="1"/>
</dbReference>
<dbReference type="InterPro" id="IPR036770">
    <property type="entry name" value="Ankyrin_rpt-contain_sf"/>
</dbReference>
<dbReference type="SUPFAM" id="SSF52540">
    <property type="entry name" value="P-loop containing nucleoside triphosphate hydrolases"/>
    <property type="match status" value="1"/>
</dbReference>
<dbReference type="Pfam" id="PF12796">
    <property type="entry name" value="Ank_2"/>
    <property type="match status" value="2"/>
</dbReference>
<feature type="repeat" description="ANK" evidence="2">
    <location>
        <begin position="518"/>
        <end position="550"/>
    </location>
</feature>
<keyword evidence="2" id="KW-0040">ANK repeat</keyword>
<dbReference type="Proteomes" id="UP000717696">
    <property type="component" value="Unassembled WGS sequence"/>
</dbReference>
<gene>
    <name evidence="5" type="ORF">B0J13DRAFT_660998</name>
</gene>
<dbReference type="InterPro" id="IPR056884">
    <property type="entry name" value="NPHP3-like_N"/>
</dbReference>
<evidence type="ECO:0000313" key="6">
    <source>
        <dbReference type="Proteomes" id="UP000717696"/>
    </source>
</evidence>
<feature type="repeat" description="ANK" evidence="2">
    <location>
        <begin position="551"/>
        <end position="583"/>
    </location>
</feature>
<dbReference type="SUPFAM" id="SSF48403">
    <property type="entry name" value="Ankyrin repeat"/>
    <property type="match status" value="1"/>
</dbReference>
<dbReference type="PROSITE" id="PS50088">
    <property type="entry name" value="ANK_REPEAT"/>
    <property type="match status" value="5"/>
</dbReference>
<protein>
    <submittedName>
        <fullName evidence="5">Ankyrin repeat-containing domain protein</fullName>
    </submittedName>
</protein>
<organism evidence="5 6">
    <name type="scientific">Dactylonectria estremocensis</name>
    <dbReference type="NCBI Taxonomy" id="1079267"/>
    <lineage>
        <taxon>Eukaryota</taxon>
        <taxon>Fungi</taxon>
        <taxon>Dikarya</taxon>
        <taxon>Ascomycota</taxon>
        <taxon>Pezizomycotina</taxon>
        <taxon>Sordariomycetes</taxon>
        <taxon>Hypocreomycetidae</taxon>
        <taxon>Hypocreales</taxon>
        <taxon>Nectriaceae</taxon>
        <taxon>Dactylonectria</taxon>
    </lineage>
</organism>
<dbReference type="EMBL" id="JAGMUU010000006">
    <property type="protein sequence ID" value="KAH7150171.1"/>
    <property type="molecule type" value="Genomic_DNA"/>
</dbReference>
<evidence type="ECO:0000256" key="3">
    <source>
        <dbReference type="SAM" id="MobiDB-lite"/>
    </source>
</evidence>
<feature type="repeat" description="ANK" evidence="2">
    <location>
        <begin position="616"/>
        <end position="648"/>
    </location>
</feature>
<evidence type="ECO:0000256" key="1">
    <source>
        <dbReference type="ARBA" id="ARBA00022737"/>
    </source>
</evidence>
<dbReference type="InterPro" id="IPR051616">
    <property type="entry name" value="Cul2-RING_E3_ligase_SR"/>
</dbReference>
<comment type="caution">
    <text evidence="5">The sequence shown here is derived from an EMBL/GenBank/DDBJ whole genome shotgun (WGS) entry which is preliminary data.</text>
</comment>
<evidence type="ECO:0000256" key="2">
    <source>
        <dbReference type="PROSITE-ProRule" id="PRU00023"/>
    </source>
</evidence>
<proteinExistence type="predicted"/>
<sequence>MSDPFFCHCLGPRQSKPDGLKYQGLAEGSGRVNQPQRGDKNKHPGTGSWFVKGTSFATSLQNPNSFLWLVGFAGCGKSALCSTAIQYAFRHRRGEPRVGVAFFFFTFIDENKQALMGCLFHIARDFKDVCIVLDESPRNKHRQAMLVAISVLHSWQMPGLHLLVSSRDKIDIREELGATEDQIVEMRNELVDQDIARFVAQHLQDSRHLRRWAEYHDLIEEALTTRAKGVFRWVECQFKALASCPESEDLLGPLLNSLPKILDETYERMLNNILLALRDYAQQILVMLCFAKRPLTVAELMEGIAVQLGDSPAFNPNRRLENIDAIQMSFFSLYRKAHYKTIRYKQKGPDGAAFYYYDAQNWPDHFRSGRADHRSKLLVMQFLSNADDCLKNWAHVWEEDCFQSGQLKSLTPPPLYYAARLGLGFVVDLLTAHHPGSSSVGAETNTDKVVQQLLDSNRDINEQVAECGSALQAASEEGHVGMVKGCKTALQVALSNRHIGIAKLLLANNADVNAEAGHYGTALQVVSALGSAEMVRLLLDNNADVNVEAGHCGAALIDASVSGHDEVVQLLLANGANINAYGTYGTALQVASDQGHAKVVKTLLAGNADVNETTGNDRPALYSASSQGHVEIVKLLLANNAGIDAKFEPYGTALITATTGGEWGTALQEAPGNQQIIQLLLENDAGSPHKRPPGKPKNKEHQHPAIGIKYRSK</sequence>
<dbReference type="PROSITE" id="PS50297">
    <property type="entry name" value="ANK_REP_REGION"/>
    <property type="match status" value="2"/>
</dbReference>
<dbReference type="InterPro" id="IPR027417">
    <property type="entry name" value="P-loop_NTPase"/>
</dbReference>
<dbReference type="AlphaFoldDB" id="A0A9P9JAA3"/>
<feature type="repeat" description="ANK" evidence="2">
    <location>
        <begin position="583"/>
        <end position="615"/>
    </location>
</feature>
<reference evidence="5" key="1">
    <citation type="journal article" date="2021" name="Nat. Commun.">
        <title>Genetic determinants of endophytism in the Arabidopsis root mycobiome.</title>
        <authorList>
            <person name="Mesny F."/>
            <person name="Miyauchi S."/>
            <person name="Thiergart T."/>
            <person name="Pickel B."/>
            <person name="Atanasova L."/>
            <person name="Karlsson M."/>
            <person name="Huettel B."/>
            <person name="Barry K.W."/>
            <person name="Haridas S."/>
            <person name="Chen C."/>
            <person name="Bauer D."/>
            <person name="Andreopoulos W."/>
            <person name="Pangilinan J."/>
            <person name="LaButti K."/>
            <person name="Riley R."/>
            <person name="Lipzen A."/>
            <person name="Clum A."/>
            <person name="Drula E."/>
            <person name="Henrissat B."/>
            <person name="Kohler A."/>
            <person name="Grigoriev I.V."/>
            <person name="Martin F.M."/>
            <person name="Hacquard S."/>
        </authorList>
    </citation>
    <scope>NUCLEOTIDE SEQUENCE</scope>
    <source>
        <strain evidence="5">MPI-CAGE-AT-0021</strain>
    </source>
</reference>
<name>A0A9P9JAA3_9HYPO</name>
<dbReference type="Pfam" id="PF24883">
    <property type="entry name" value="NPHP3_N"/>
    <property type="match status" value="1"/>
</dbReference>
<feature type="repeat" description="ANK" evidence="2">
    <location>
        <begin position="485"/>
        <end position="517"/>
    </location>
</feature>
<dbReference type="InterPro" id="IPR002110">
    <property type="entry name" value="Ankyrin_rpt"/>
</dbReference>
<dbReference type="Gene3D" id="1.25.40.20">
    <property type="entry name" value="Ankyrin repeat-containing domain"/>
    <property type="match status" value="1"/>
</dbReference>
<dbReference type="OrthoDB" id="194358at2759"/>
<dbReference type="SMART" id="SM00248">
    <property type="entry name" value="ANK"/>
    <property type="match status" value="6"/>
</dbReference>